<evidence type="ECO:0000313" key="1">
    <source>
        <dbReference type="EMBL" id="KDO19650.1"/>
    </source>
</evidence>
<name>A0A067BS81_SAPPC</name>
<organism evidence="1 2">
    <name type="scientific">Saprolegnia parasitica (strain CBS 223.65)</name>
    <dbReference type="NCBI Taxonomy" id="695850"/>
    <lineage>
        <taxon>Eukaryota</taxon>
        <taxon>Sar</taxon>
        <taxon>Stramenopiles</taxon>
        <taxon>Oomycota</taxon>
        <taxon>Saprolegniomycetes</taxon>
        <taxon>Saprolegniales</taxon>
        <taxon>Saprolegniaceae</taxon>
        <taxon>Saprolegnia</taxon>
    </lineage>
</organism>
<gene>
    <name evidence="1" type="ORF">SPRG_14550</name>
</gene>
<dbReference type="VEuPathDB" id="FungiDB:SPRG_14550"/>
<dbReference type="Proteomes" id="UP000030745">
    <property type="component" value="Unassembled WGS sequence"/>
</dbReference>
<proteinExistence type="predicted"/>
<dbReference type="KEGG" id="spar:SPRG_14550"/>
<keyword evidence="2" id="KW-1185">Reference proteome</keyword>
<sequence length="307" mass="33360">MAHAQLQRDLEALGCPTEILASSPLQVHGSKRELLHWLHARARAYLHQALGPTSGSEADMLLARWLLQTGVESQDVCARLINGTLGVDRTNGYLRQVVDQLLGFEAIATHGADACVANANMLLNVVCANEALFLETKMTGLFPPSFHAYLAQPAPSVADEHRRVAAELDAAMRECDRLRQQYPTFDKDTIVQAPPTLGALVSALELQLQTFALKYRQEVQVWLRSPLASTREDQTIASGTGSLVTSRTKPALDECVAFVEQLQSVLAHAEMANQRASTSDLDSSDFSDQVAALLEEMNVLEAALAGS</sequence>
<dbReference type="OrthoDB" id="72640at2759"/>
<reference evidence="1 2" key="1">
    <citation type="journal article" date="2013" name="PLoS Genet.">
        <title>Distinctive expansion of potential virulence genes in the genome of the oomycete fish pathogen Saprolegnia parasitica.</title>
        <authorList>
            <person name="Jiang R.H."/>
            <person name="de Bruijn I."/>
            <person name="Haas B.J."/>
            <person name="Belmonte R."/>
            <person name="Lobach L."/>
            <person name="Christie J."/>
            <person name="van den Ackerveken G."/>
            <person name="Bottin A."/>
            <person name="Bulone V."/>
            <person name="Diaz-Moreno S.M."/>
            <person name="Dumas B."/>
            <person name="Fan L."/>
            <person name="Gaulin E."/>
            <person name="Govers F."/>
            <person name="Grenville-Briggs L.J."/>
            <person name="Horner N.R."/>
            <person name="Levin J.Z."/>
            <person name="Mammella M."/>
            <person name="Meijer H.J."/>
            <person name="Morris P."/>
            <person name="Nusbaum C."/>
            <person name="Oome S."/>
            <person name="Phillips A.J."/>
            <person name="van Rooyen D."/>
            <person name="Rzeszutek E."/>
            <person name="Saraiva M."/>
            <person name="Secombes C.J."/>
            <person name="Seidl M.F."/>
            <person name="Snel B."/>
            <person name="Stassen J.H."/>
            <person name="Sykes S."/>
            <person name="Tripathy S."/>
            <person name="van den Berg H."/>
            <person name="Vega-Arreguin J.C."/>
            <person name="Wawra S."/>
            <person name="Young S.K."/>
            <person name="Zeng Q."/>
            <person name="Dieguez-Uribeondo J."/>
            <person name="Russ C."/>
            <person name="Tyler B.M."/>
            <person name="van West P."/>
        </authorList>
    </citation>
    <scope>NUCLEOTIDE SEQUENCE [LARGE SCALE GENOMIC DNA]</scope>
    <source>
        <strain evidence="1 2">CBS 223.65</strain>
    </source>
</reference>
<dbReference type="RefSeq" id="XP_012209650.1">
    <property type="nucleotide sequence ID" value="XM_012354260.1"/>
</dbReference>
<dbReference type="EMBL" id="KK583340">
    <property type="protein sequence ID" value="KDO19650.1"/>
    <property type="molecule type" value="Genomic_DNA"/>
</dbReference>
<protein>
    <submittedName>
        <fullName evidence="1">Uncharacterized protein</fullName>
    </submittedName>
</protein>
<evidence type="ECO:0000313" key="2">
    <source>
        <dbReference type="Proteomes" id="UP000030745"/>
    </source>
</evidence>
<dbReference type="GeneID" id="24136348"/>
<dbReference type="AlphaFoldDB" id="A0A067BS81"/>
<accession>A0A067BS81</accession>